<dbReference type="InterPro" id="IPR000782">
    <property type="entry name" value="FAS1_domain"/>
</dbReference>
<accession>A0A7S4EFK9</accession>
<feature type="compositionally biased region" description="Basic residues" evidence="1">
    <location>
        <begin position="285"/>
        <end position="296"/>
    </location>
</feature>
<evidence type="ECO:0000313" key="4">
    <source>
        <dbReference type="EMBL" id="CAE0710298.1"/>
    </source>
</evidence>
<feature type="domain" description="FAS1" evidence="3">
    <location>
        <begin position="67"/>
        <end position="255"/>
    </location>
</feature>
<dbReference type="Pfam" id="PF02469">
    <property type="entry name" value="Fasciclin"/>
    <property type="match status" value="1"/>
</dbReference>
<feature type="chain" id="PRO_5031571554" description="FAS1 domain-containing protein" evidence="2">
    <location>
        <begin position="24"/>
        <end position="335"/>
    </location>
</feature>
<feature type="region of interest" description="Disordered" evidence="1">
    <location>
        <begin position="266"/>
        <end position="313"/>
    </location>
</feature>
<evidence type="ECO:0000259" key="3">
    <source>
        <dbReference type="PROSITE" id="PS50213"/>
    </source>
</evidence>
<dbReference type="InterPro" id="IPR036378">
    <property type="entry name" value="FAS1_dom_sf"/>
</dbReference>
<gene>
    <name evidence="4" type="ORF">PAUS00366_LOCUS3025</name>
</gene>
<dbReference type="Gene3D" id="2.30.180.10">
    <property type="entry name" value="FAS1 domain"/>
    <property type="match status" value="1"/>
</dbReference>
<organism evidence="4">
    <name type="scientific">Pseudo-nitzschia australis</name>
    <dbReference type="NCBI Taxonomy" id="44445"/>
    <lineage>
        <taxon>Eukaryota</taxon>
        <taxon>Sar</taxon>
        <taxon>Stramenopiles</taxon>
        <taxon>Ochrophyta</taxon>
        <taxon>Bacillariophyta</taxon>
        <taxon>Bacillariophyceae</taxon>
        <taxon>Bacillariophycidae</taxon>
        <taxon>Bacillariales</taxon>
        <taxon>Bacillariaceae</taxon>
        <taxon>Pseudo-nitzschia</taxon>
    </lineage>
</organism>
<dbReference type="EMBL" id="HBIX01003894">
    <property type="protein sequence ID" value="CAE0710298.1"/>
    <property type="molecule type" value="Transcribed_RNA"/>
</dbReference>
<proteinExistence type="predicted"/>
<reference evidence="4" key="1">
    <citation type="submission" date="2021-01" db="EMBL/GenBank/DDBJ databases">
        <authorList>
            <person name="Corre E."/>
            <person name="Pelletier E."/>
            <person name="Niang G."/>
            <person name="Scheremetjew M."/>
            <person name="Finn R."/>
            <person name="Kale V."/>
            <person name="Holt S."/>
            <person name="Cochrane G."/>
            <person name="Meng A."/>
            <person name="Brown T."/>
            <person name="Cohen L."/>
        </authorList>
    </citation>
    <scope>NUCLEOTIDE SEQUENCE</scope>
    <source>
        <strain evidence="4">10249 10 AB</strain>
    </source>
</reference>
<dbReference type="PROSITE" id="PS50213">
    <property type="entry name" value="FAS1"/>
    <property type="match status" value="1"/>
</dbReference>
<sequence length="335" mass="35425">MAIFKNMLSGLILSILVTTGVQAVEPPPGDFGLEDCDAAYPSSNGNKLTTYQILCDQTLDVATNTTTSLAYPVSKKGTAYNTLCSLIGASPAIATYLQSTARHTIFAPTDAAFAKDPLLAQFLLNPAATNSSTELIGAMIQSLMEVHILEGTYLVSDLVCDAVYETLNLYSMEASQQFSKTKCRGLVSKPKQIGGGNTMESEQPTIGVPVDLFSTTEFTSQPTGTLFSRTQTTDGYFSSNVVGCNGVIHAVDNILIGASISGGGFDGSDSKSGKATKAGSPKKAGSSKKTGKKNNLIRKLSSETIASGDRQEHLEKRRLRLEALLQPSGDVQSLK</sequence>
<keyword evidence="2" id="KW-0732">Signal</keyword>
<dbReference type="AlphaFoldDB" id="A0A7S4EFK9"/>
<protein>
    <recommendedName>
        <fullName evidence="3">FAS1 domain-containing protein</fullName>
    </recommendedName>
</protein>
<name>A0A7S4EFK9_9STRA</name>
<dbReference type="SUPFAM" id="SSF82153">
    <property type="entry name" value="FAS1 domain"/>
    <property type="match status" value="1"/>
</dbReference>
<evidence type="ECO:0000256" key="2">
    <source>
        <dbReference type="SAM" id="SignalP"/>
    </source>
</evidence>
<feature type="signal peptide" evidence="2">
    <location>
        <begin position="1"/>
        <end position="23"/>
    </location>
</feature>
<feature type="compositionally biased region" description="Low complexity" evidence="1">
    <location>
        <begin position="273"/>
        <end position="284"/>
    </location>
</feature>
<evidence type="ECO:0000256" key="1">
    <source>
        <dbReference type="SAM" id="MobiDB-lite"/>
    </source>
</evidence>